<name>A0A6A4GU88_9AGAR</name>
<dbReference type="OrthoDB" id="3039733at2759"/>
<dbReference type="PANTHER" id="PTHR35205">
    <property type="entry name" value="NB-ARC AND TPR DOMAIN PROTEIN"/>
    <property type="match status" value="1"/>
</dbReference>
<evidence type="ECO:0008006" key="3">
    <source>
        <dbReference type="Google" id="ProtNLM"/>
    </source>
</evidence>
<dbReference type="Gene3D" id="3.40.50.300">
    <property type="entry name" value="P-loop containing nucleotide triphosphate hydrolases"/>
    <property type="match status" value="1"/>
</dbReference>
<dbReference type="AlphaFoldDB" id="A0A6A4GU88"/>
<dbReference type="PANTHER" id="PTHR35205:SF1">
    <property type="entry name" value="ZU5 DOMAIN-CONTAINING PROTEIN"/>
    <property type="match status" value="1"/>
</dbReference>
<organism evidence="1 2">
    <name type="scientific">Gymnopus androsaceus JB14</name>
    <dbReference type="NCBI Taxonomy" id="1447944"/>
    <lineage>
        <taxon>Eukaryota</taxon>
        <taxon>Fungi</taxon>
        <taxon>Dikarya</taxon>
        <taxon>Basidiomycota</taxon>
        <taxon>Agaricomycotina</taxon>
        <taxon>Agaricomycetes</taxon>
        <taxon>Agaricomycetidae</taxon>
        <taxon>Agaricales</taxon>
        <taxon>Marasmiineae</taxon>
        <taxon>Omphalotaceae</taxon>
        <taxon>Gymnopus</taxon>
    </lineage>
</organism>
<proteinExistence type="predicted"/>
<evidence type="ECO:0000313" key="2">
    <source>
        <dbReference type="Proteomes" id="UP000799118"/>
    </source>
</evidence>
<gene>
    <name evidence="1" type="ORF">BT96DRAFT_947252</name>
</gene>
<dbReference type="EMBL" id="ML769720">
    <property type="protein sequence ID" value="KAE9388900.1"/>
    <property type="molecule type" value="Genomic_DNA"/>
</dbReference>
<sequence>MFSQASNFQINGQSIFTTASTIDVTYHGTPRAANHEHVLSISSVLQCPSPSQYFVGRKDTLRRLSKIFSPPVVTIWSPNTDVLKDIVKAKLKYSGHALDQAYAEIIKDQVLSAESLLVLENADSSLVMEEHISASQVDAPMLVMSTSPAISSLASCTDFSFHLPECADHEAVGSLMSSVEKCLLPAQRIITLVANGGSGKTQVVLQFIAKNAFRFSNIWFLDATSNATLAADFKQLGKAAGVGEEVKDVYNFLARMHQNWLCIFDNADDKQVYLKDYIPCCDHGNIIITSRLSEASEMDSPGWHIDFGDLDKEDAIELLLKHAHIETYKMNMNLAIQIVDALGYHALAVSTAGAYIHTTATCTLANYLVRFNKKRRDILTYRMRSLDTYQRTVFSAFQLSFEKLSYPSQFLMQISAHFHPTAIPMEMFTRAAAFTGKDTGPVDLDPPTEAIKLLDK</sequence>
<dbReference type="InterPro" id="IPR027417">
    <property type="entry name" value="P-loop_NTPase"/>
</dbReference>
<dbReference type="Proteomes" id="UP000799118">
    <property type="component" value="Unassembled WGS sequence"/>
</dbReference>
<evidence type="ECO:0000313" key="1">
    <source>
        <dbReference type="EMBL" id="KAE9388900.1"/>
    </source>
</evidence>
<keyword evidence="2" id="KW-1185">Reference proteome</keyword>
<accession>A0A6A4GU88</accession>
<reference evidence="1" key="1">
    <citation type="journal article" date="2019" name="Environ. Microbiol.">
        <title>Fungal ecological strategies reflected in gene transcription - a case study of two litter decomposers.</title>
        <authorList>
            <person name="Barbi F."/>
            <person name="Kohler A."/>
            <person name="Barry K."/>
            <person name="Baskaran P."/>
            <person name="Daum C."/>
            <person name="Fauchery L."/>
            <person name="Ihrmark K."/>
            <person name="Kuo A."/>
            <person name="LaButti K."/>
            <person name="Lipzen A."/>
            <person name="Morin E."/>
            <person name="Grigoriev I.V."/>
            <person name="Henrissat B."/>
            <person name="Lindahl B."/>
            <person name="Martin F."/>
        </authorList>
    </citation>
    <scope>NUCLEOTIDE SEQUENCE</scope>
    <source>
        <strain evidence="1">JB14</strain>
    </source>
</reference>
<protein>
    <recommendedName>
        <fullName evidence="3">NB-ARC domain-containing protein</fullName>
    </recommendedName>
</protein>
<dbReference type="SUPFAM" id="SSF52540">
    <property type="entry name" value="P-loop containing nucleoside triphosphate hydrolases"/>
    <property type="match status" value="1"/>
</dbReference>